<dbReference type="PANTHER" id="PTHR46797:SF1">
    <property type="entry name" value="METHYLPHOSPHONATE SYNTHASE"/>
    <property type="match status" value="1"/>
</dbReference>
<dbReference type="InterPro" id="IPR010982">
    <property type="entry name" value="Lambda_DNA-bd_dom_sf"/>
</dbReference>
<evidence type="ECO:0000313" key="4">
    <source>
        <dbReference type="Proteomes" id="UP001500266"/>
    </source>
</evidence>
<gene>
    <name evidence="3" type="ORF">GCM10022416_61720</name>
</gene>
<proteinExistence type="predicted"/>
<dbReference type="SUPFAM" id="SSF48452">
    <property type="entry name" value="TPR-like"/>
    <property type="match status" value="1"/>
</dbReference>
<dbReference type="SUPFAM" id="SSF47413">
    <property type="entry name" value="lambda repressor-like DNA-binding domains"/>
    <property type="match status" value="1"/>
</dbReference>
<dbReference type="InterPro" id="IPR050807">
    <property type="entry name" value="TransReg_Diox_bact_type"/>
</dbReference>
<comment type="caution">
    <text evidence="3">The sequence shown here is derived from an EMBL/GenBank/DDBJ whole genome shotgun (WGS) entry which is preliminary data.</text>
</comment>
<evidence type="ECO:0000259" key="2">
    <source>
        <dbReference type="PROSITE" id="PS50943"/>
    </source>
</evidence>
<protein>
    <recommendedName>
        <fullName evidence="2">HTH cro/C1-type domain-containing protein</fullName>
    </recommendedName>
</protein>
<feature type="domain" description="HTH cro/C1-type" evidence="2">
    <location>
        <begin position="20"/>
        <end position="74"/>
    </location>
</feature>
<evidence type="ECO:0000256" key="1">
    <source>
        <dbReference type="ARBA" id="ARBA00023125"/>
    </source>
</evidence>
<sequence length="410" mass="45469">MTRAGKGKQLSEFKTVGERIRAARKTRGLTAQQVADAANIATSTLYAYENGTRTPSTSMIVKLAQVLRVGPERLHGQPYWNGAEAEDGVQAVIPDLRRLMICYDTPDDRDTPPRPLEVLITEMKHVSRMRRDGQYAPMGALLPDLLNELTHVALSSTGHKQEKAFWWLALGYRAANSLAHKLGYHDLSLTAIERVRWAASRSADPYMEFIADYLLLGAMLRQGTWKAATRLMQQLESRIHRLTDGRFDDTSRGLLGSVVLKRAAVEAREGRIDPAMRALEEAEEIAAASRNVDGIYYETSFGPSNIKIHEVYVLRELGDDEGAVQSAAGFEPPEELPGERRSHHFIDLAAAQLATGDKAAAFNSLQRARQIAPNHTRFHPTTRHTAAALVRADRNSHDSIAGFARWSGVI</sequence>
<dbReference type="CDD" id="cd00093">
    <property type="entry name" value="HTH_XRE"/>
    <property type="match status" value="1"/>
</dbReference>
<organism evidence="3 4">
    <name type="scientific">Actinomadura keratinilytica</name>
    <dbReference type="NCBI Taxonomy" id="547461"/>
    <lineage>
        <taxon>Bacteria</taxon>
        <taxon>Bacillati</taxon>
        <taxon>Actinomycetota</taxon>
        <taxon>Actinomycetes</taxon>
        <taxon>Streptosporangiales</taxon>
        <taxon>Thermomonosporaceae</taxon>
        <taxon>Actinomadura</taxon>
    </lineage>
</organism>
<name>A0ABP6UHV5_9ACTN</name>
<dbReference type="PANTHER" id="PTHR46797">
    <property type="entry name" value="HTH-TYPE TRANSCRIPTIONAL REGULATOR"/>
    <property type="match status" value="1"/>
</dbReference>
<dbReference type="SMART" id="SM00530">
    <property type="entry name" value="HTH_XRE"/>
    <property type="match status" value="1"/>
</dbReference>
<dbReference type="PROSITE" id="PS50943">
    <property type="entry name" value="HTH_CROC1"/>
    <property type="match status" value="1"/>
</dbReference>
<dbReference type="Proteomes" id="UP001500266">
    <property type="component" value="Unassembled WGS sequence"/>
</dbReference>
<dbReference type="InterPro" id="IPR011990">
    <property type="entry name" value="TPR-like_helical_dom_sf"/>
</dbReference>
<evidence type="ECO:0000313" key="3">
    <source>
        <dbReference type="EMBL" id="GAA3508073.1"/>
    </source>
</evidence>
<reference evidence="4" key="1">
    <citation type="journal article" date="2019" name="Int. J. Syst. Evol. Microbiol.">
        <title>The Global Catalogue of Microorganisms (GCM) 10K type strain sequencing project: providing services to taxonomists for standard genome sequencing and annotation.</title>
        <authorList>
            <consortium name="The Broad Institute Genomics Platform"/>
            <consortium name="The Broad Institute Genome Sequencing Center for Infectious Disease"/>
            <person name="Wu L."/>
            <person name="Ma J."/>
        </authorList>
    </citation>
    <scope>NUCLEOTIDE SEQUENCE [LARGE SCALE GENOMIC DNA]</scope>
    <source>
        <strain evidence="4">JCM 17316</strain>
    </source>
</reference>
<accession>A0ABP6UHV5</accession>
<dbReference type="Pfam" id="PF01381">
    <property type="entry name" value="HTH_3"/>
    <property type="match status" value="1"/>
</dbReference>
<dbReference type="InterPro" id="IPR001387">
    <property type="entry name" value="Cro/C1-type_HTH"/>
</dbReference>
<dbReference type="EMBL" id="BAABDO010000186">
    <property type="protein sequence ID" value="GAA3508073.1"/>
    <property type="molecule type" value="Genomic_DNA"/>
</dbReference>
<keyword evidence="1" id="KW-0238">DNA-binding</keyword>
<dbReference type="Gene3D" id="1.10.260.40">
    <property type="entry name" value="lambda repressor-like DNA-binding domains"/>
    <property type="match status" value="1"/>
</dbReference>
<keyword evidence="4" id="KW-1185">Reference proteome</keyword>